<dbReference type="AlphaFoldDB" id="A0A7W3RCP4"/>
<evidence type="ECO:0000313" key="3">
    <source>
        <dbReference type="EMBL" id="MBA9008039.1"/>
    </source>
</evidence>
<keyword evidence="1" id="KW-0040">ANK repeat</keyword>
<evidence type="ECO:0000256" key="1">
    <source>
        <dbReference type="PROSITE-ProRule" id="PRU00023"/>
    </source>
</evidence>
<dbReference type="PROSITE" id="PS50297">
    <property type="entry name" value="ANK_REP_REGION"/>
    <property type="match status" value="1"/>
</dbReference>
<dbReference type="InterPro" id="IPR036770">
    <property type="entry name" value="Ankyrin_rpt-contain_sf"/>
</dbReference>
<dbReference type="PROSITE" id="PS50088">
    <property type="entry name" value="ANK_REPEAT"/>
    <property type="match status" value="1"/>
</dbReference>
<comment type="caution">
    <text evidence="3">The sequence shown here is derived from an EMBL/GenBank/DDBJ whole genome shotgun (WGS) entry which is preliminary data.</text>
</comment>
<accession>A0A7W3RCP4</accession>
<protein>
    <recommendedName>
        <fullName evidence="5">Ankyrin repeat domain-containing protein</fullName>
    </recommendedName>
</protein>
<dbReference type="InterPro" id="IPR002110">
    <property type="entry name" value="Ankyrin_rpt"/>
</dbReference>
<feature type="compositionally biased region" description="Pro residues" evidence="2">
    <location>
        <begin position="195"/>
        <end position="207"/>
    </location>
</feature>
<dbReference type="EMBL" id="JACJII010000001">
    <property type="protein sequence ID" value="MBA9008039.1"/>
    <property type="molecule type" value="Genomic_DNA"/>
</dbReference>
<gene>
    <name evidence="3" type="ORF">HNR21_006921</name>
</gene>
<reference evidence="3 4" key="1">
    <citation type="submission" date="2020-08" db="EMBL/GenBank/DDBJ databases">
        <title>Sequencing the genomes of 1000 actinobacteria strains.</title>
        <authorList>
            <person name="Klenk H.-P."/>
        </authorList>
    </citation>
    <scope>NUCLEOTIDE SEQUENCE [LARGE SCALE GENOMIC DNA]</scope>
    <source>
        <strain evidence="3 4">DSM 45823</strain>
    </source>
</reference>
<dbReference type="SUPFAM" id="SSF48403">
    <property type="entry name" value="Ankyrin repeat"/>
    <property type="match status" value="1"/>
</dbReference>
<evidence type="ECO:0008006" key="5">
    <source>
        <dbReference type="Google" id="ProtNLM"/>
    </source>
</evidence>
<feature type="region of interest" description="Disordered" evidence="2">
    <location>
        <begin position="183"/>
        <end position="212"/>
    </location>
</feature>
<proteinExistence type="predicted"/>
<name>A0A7W3RCP4_9ACTN</name>
<evidence type="ECO:0000313" key="4">
    <source>
        <dbReference type="Proteomes" id="UP000539313"/>
    </source>
</evidence>
<sequence length="584" mass="65057">MRNEGPFPPREAASWRRARRYGVPAWMIERATERRLAGDWRGACAAAGIDVRFDLAAVARNQGPAVAEALEEDLRHLAPDLLRWHLPRVGRGRDALTPGQTVLLGPSHGGPRLHLTTPWWMVHGPQRLALRFGTLESSSQDVHLETDWPYCSFWRNLVHDWSGARHLWDVRHTHELLERCGGGNGRAPFHDPDGTPRPAPQADPGPADPAGRTEWVTALHDAGDVEGAFAAAGIELDTEPFDLPEYWGADPVEPVFLLSRAPLALTRLEPEIRLLAERGGGARYWIPQTQHAALLLELGDRLRVRAVAHELWDDPWAGDSPPKPLRSAAPLPEAVWRRLPDLDLLRTGFPPERLHPLVHEALFPRAPARPAGPPPQPDPPAPVRVRCQGEWHEVWFRDGALRLPHTAEEQRREEAMRAFGGAQSGCFAAREAWRSGTGQLPRALRAQRDDLMARVHHGDTPGVLALLDAGVDPHVRDTRGRTLLHKLPLLDHEALLPRLLKTGLDLEAQDVERRTPLFAAVVHGGSPALVEALLEAGARIDTVGEIHEEEIGLYRLIQLLGRDDLRFLADRIEDEHPGLLDRDW</sequence>
<feature type="repeat" description="ANK" evidence="1">
    <location>
        <begin position="512"/>
        <end position="545"/>
    </location>
</feature>
<dbReference type="Gene3D" id="1.25.40.20">
    <property type="entry name" value="Ankyrin repeat-containing domain"/>
    <property type="match status" value="1"/>
</dbReference>
<dbReference type="Proteomes" id="UP000539313">
    <property type="component" value="Unassembled WGS sequence"/>
</dbReference>
<dbReference type="Pfam" id="PF12796">
    <property type="entry name" value="Ank_2"/>
    <property type="match status" value="1"/>
</dbReference>
<keyword evidence="4" id="KW-1185">Reference proteome</keyword>
<evidence type="ECO:0000256" key="2">
    <source>
        <dbReference type="SAM" id="MobiDB-lite"/>
    </source>
</evidence>
<organism evidence="3 4">
    <name type="scientific">Thermomonospora cellulosilytica</name>
    <dbReference type="NCBI Taxonomy" id="1411118"/>
    <lineage>
        <taxon>Bacteria</taxon>
        <taxon>Bacillati</taxon>
        <taxon>Actinomycetota</taxon>
        <taxon>Actinomycetes</taxon>
        <taxon>Streptosporangiales</taxon>
        <taxon>Thermomonosporaceae</taxon>
        <taxon>Thermomonospora</taxon>
    </lineage>
</organism>
<dbReference type="RefSeq" id="WP_182708401.1">
    <property type="nucleotide sequence ID" value="NZ_JACJII010000001.1"/>
</dbReference>